<comment type="similarity">
    <text evidence="21">Belongs to the AGK family.</text>
</comment>
<dbReference type="GO" id="GO:0046513">
    <property type="term" value="P:ceramide biosynthetic process"/>
    <property type="evidence" value="ECO:0007669"/>
    <property type="project" value="TreeGrafter"/>
</dbReference>
<dbReference type="GO" id="GO:0046512">
    <property type="term" value="P:sphingosine biosynthetic process"/>
    <property type="evidence" value="ECO:0007669"/>
    <property type="project" value="TreeGrafter"/>
</dbReference>
<evidence type="ECO:0000256" key="12">
    <source>
        <dbReference type="ARBA" id="ARBA00023128"/>
    </source>
</evidence>
<comment type="cofactor">
    <cofactor evidence="1">
        <name>Mg(2+)</name>
        <dbReference type="ChEBI" id="CHEBI:18420"/>
    </cofactor>
</comment>
<dbReference type="Proteomes" id="UP000683360">
    <property type="component" value="Unassembled WGS sequence"/>
</dbReference>
<sequence length="432" mass="48656">MAFIVKTVKTVRNNWKKSLAAGVAVYFVGRFAARKYNEDLLRREFCKEAKKYGKVKIGVTDKPRRIIVFLNPASASGGAVKSFNKNAAPILHLAGIEVNVVKTEFEGQVKKFLTALEKHETNAVVVAGGDGTLLEAVTGFMRKDDMSFRQSVPLGVIPLGAMNRFARLLFGTDKDEVRMLLESAMAIVKGETKKVDVLGIQGEDGRTSFSLSGLQTGVYRDAEARKSKYWYFGPLKHRWTHVRTVMKEWPPVFKAKISYVLATDENTKPVYTSQIKKQSPAPQSKSWFSFLYKMKPAAPDPRYSEEEMDDSLDEEITEEVDTIEFCVNSSNLNDPSKNLKGFECKLGPSEPNKMDVIKEGWRRINDKNLQLGSPTDRSLIVKKIKLIPEVVVDQEEPSWFDIDGENYEAMPIEIKLLKNRLNVFYNGSISSS</sequence>
<evidence type="ECO:0000256" key="10">
    <source>
        <dbReference type="ARBA" id="ARBA00022840"/>
    </source>
</evidence>
<comment type="catalytic activity">
    <reaction evidence="19">
        <text>2-(5Z,8Z,11Z,14Z-eicosatetraenoyl)-glycerol + ATP = 2-(5Z,8Z,11Z,14Z-eicosatetraenoyl)-sn-glycero-3-phosphate + ADP + H(+)</text>
        <dbReference type="Rhea" id="RHEA:43316"/>
        <dbReference type="ChEBI" id="CHEBI:15378"/>
        <dbReference type="ChEBI" id="CHEBI:30616"/>
        <dbReference type="ChEBI" id="CHEBI:52392"/>
        <dbReference type="ChEBI" id="CHEBI:78209"/>
        <dbReference type="ChEBI" id="CHEBI:456216"/>
    </reaction>
    <physiologicalReaction direction="left-to-right" evidence="19">
        <dbReference type="Rhea" id="RHEA:43317"/>
    </physiologicalReaction>
</comment>
<dbReference type="Pfam" id="PF00781">
    <property type="entry name" value="DAGK_cat"/>
    <property type="match status" value="1"/>
</dbReference>
<evidence type="ECO:0000313" key="32">
    <source>
        <dbReference type="Proteomes" id="UP000683360"/>
    </source>
</evidence>
<dbReference type="GO" id="GO:0047620">
    <property type="term" value="F:acylglycerol kinase activity"/>
    <property type="evidence" value="ECO:0007669"/>
    <property type="project" value="UniProtKB-EC"/>
</dbReference>
<evidence type="ECO:0000256" key="4">
    <source>
        <dbReference type="ARBA" id="ARBA00005175"/>
    </source>
</evidence>
<feature type="domain" description="DAGKc" evidence="30">
    <location>
        <begin position="61"/>
        <end position="204"/>
    </location>
</feature>
<dbReference type="SUPFAM" id="SSF111331">
    <property type="entry name" value="NAD kinase/diacylglycerol kinase-like"/>
    <property type="match status" value="1"/>
</dbReference>
<evidence type="ECO:0000256" key="9">
    <source>
        <dbReference type="ARBA" id="ARBA00022792"/>
    </source>
</evidence>
<comment type="catalytic activity">
    <reaction evidence="15">
        <text>a 1,2-diacyl-sn-glycerol + ATP = a 1,2-diacyl-sn-glycero-3-phosphate + ADP + H(+)</text>
        <dbReference type="Rhea" id="RHEA:10272"/>
        <dbReference type="ChEBI" id="CHEBI:15378"/>
        <dbReference type="ChEBI" id="CHEBI:17815"/>
        <dbReference type="ChEBI" id="CHEBI:30616"/>
        <dbReference type="ChEBI" id="CHEBI:58608"/>
        <dbReference type="ChEBI" id="CHEBI:456216"/>
        <dbReference type="EC" id="2.7.1.107"/>
    </reaction>
    <physiologicalReaction direction="left-to-right" evidence="15">
        <dbReference type="Rhea" id="RHEA:10273"/>
    </physiologicalReaction>
</comment>
<dbReference type="EMBL" id="CAJPWZ010002016">
    <property type="protein sequence ID" value="CAG2229058.1"/>
    <property type="molecule type" value="Genomic_DNA"/>
</dbReference>
<keyword evidence="32" id="KW-1185">Reference proteome</keyword>
<dbReference type="AlphaFoldDB" id="A0A8S3TDP1"/>
<evidence type="ECO:0000256" key="6">
    <source>
        <dbReference type="ARBA" id="ARBA00022679"/>
    </source>
</evidence>
<evidence type="ECO:0000256" key="3">
    <source>
        <dbReference type="ARBA" id="ARBA00004637"/>
    </source>
</evidence>
<comment type="caution">
    <text evidence="31">The sequence shown here is derived from an EMBL/GenBank/DDBJ whole genome shotgun (WGS) entry which is preliminary data.</text>
</comment>
<evidence type="ECO:0000256" key="2">
    <source>
        <dbReference type="ARBA" id="ARBA00004569"/>
    </source>
</evidence>
<keyword evidence="6 31" id="KW-0808">Transferase</keyword>
<evidence type="ECO:0000256" key="27">
    <source>
        <dbReference type="ARBA" id="ARBA00048034"/>
    </source>
</evidence>
<evidence type="ECO:0000256" key="23">
    <source>
        <dbReference type="ARBA" id="ARBA00026098"/>
    </source>
</evidence>
<dbReference type="SMART" id="SM00046">
    <property type="entry name" value="DAGKc"/>
    <property type="match status" value="1"/>
</dbReference>
<reference evidence="31" key="1">
    <citation type="submission" date="2021-03" db="EMBL/GenBank/DDBJ databases">
        <authorList>
            <person name="Bekaert M."/>
        </authorList>
    </citation>
    <scope>NUCLEOTIDE SEQUENCE</scope>
</reference>
<keyword evidence="12" id="KW-0496">Mitochondrion</keyword>
<dbReference type="GO" id="GO:0001729">
    <property type="term" value="F:ceramide kinase activity"/>
    <property type="evidence" value="ECO:0007669"/>
    <property type="project" value="UniProtKB-EC"/>
</dbReference>
<dbReference type="EC" id="2.7.1.138" evidence="22"/>
<dbReference type="PROSITE" id="PS50146">
    <property type="entry name" value="DAGK"/>
    <property type="match status" value="1"/>
</dbReference>
<evidence type="ECO:0000313" key="31">
    <source>
        <dbReference type="EMBL" id="CAG2229058.1"/>
    </source>
</evidence>
<keyword evidence="9" id="KW-0999">Mitochondrion inner membrane</keyword>
<evidence type="ECO:0000256" key="14">
    <source>
        <dbReference type="ARBA" id="ARBA00023371"/>
    </source>
</evidence>
<dbReference type="GO" id="GO:0004143">
    <property type="term" value="F:ATP-dependent diacylglycerol kinase activity"/>
    <property type="evidence" value="ECO:0007669"/>
    <property type="project" value="UniProtKB-EC"/>
</dbReference>
<dbReference type="GO" id="GO:0005524">
    <property type="term" value="F:ATP binding"/>
    <property type="evidence" value="ECO:0007669"/>
    <property type="project" value="UniProtKB-KW"/>
</dbReference>
<keyword evidence="7" id="KW-0547">Nucleotide-binding</keyword>
<evidence type="ECO:0000256" key="28">
    <source>
        <dbReference type="ARBA" id="ARBA00048663"/>
    </source>
</evidence>
<dbReference type="GO" id="GO:0005758">
    <property type="term" value="C:mitochondrial intermembrane space"/>
    <property type="evidence" value="ECO:0007669"/>
    <property type="project" value="UniProtKB-SubCell"/>
</dbReference>
<comment type="catalytic activity">
    <reaction evidence="14">
        <text>1,2-di-(9Z-octadecenoyl)-sn-glycerol + ATP = 1,2-di-(9Z-octadecenoyl)-sn-glycero-3-phosphate + ADP + H(+)</text>
        <dbReference type="Rhea" id="RHEA:40327"/>
        <dbReference type="ChEBI" id="CHEBI:15378"/>
        <dbReference type="ChEBI" id="CHEBI:30616"/>
        <dbReference type="ChEBI" id="CHEBI:52333"/>
        <dbReference type="ChEBI" id="CHEBI:74546"/>
        <dbReference type="ChEBI" id="CHEBI:456216"/>
    </reaction>
    <physiologicalReaction direction="left-to-right" evidence="14">
        <dbReference type="Rhea" id="RHEA:40328"/>
    </physiologicalReaction>
</comment>
<gene>
    <name evidence="31" type="ORF">MEDL_42072</name>
</gene>
<evidence type="ECO:0000256" key="5">
    <source>
        <dbReference type="ARBA" id="ARBA00012133"/>
    </source>
</evidence>
<comment type="catalytic activity">
    <reaction evidence="27">
        <text>an N-acylsphing-4-enine + ATP = an N-acylsphing-4-enine 1-phosphate + ADP + H(+)</text>
        <dbReference type="Rhea" id="RHEA:17929"/>
        <dbReference type="ChEBI" id="CHEBI:15378"/>
        <dbReference type="ChEBI" id="CHEBI:30616"/>
        <dbReference type="ChEBI" id="CHEBI:52639"/>
        <dbReference type="ChEBI" id="CHEBI:57674"/>
        <dbReference type="ChEBI" id="CHEBI:456216"/>
        <dbReference type="EC" id="2.7.1.138"/>
    </reaction>
    <physiologicalReaction direction="left-to-right" evidence="27">
        <dbReference type="Rhea" id="RHEA:17930"/>
    </physiologicalReaction>
</comment>
<evidence type="ECO:0000256" key="16">
    <source>
        <dbReference type="ARBA" id="ARBA00024483"/>
    </source>
</evidence>
<dbReference type="InterPro" id="IPR045579">
    <property type="entry name" value="AGK_C"/>
</dbReference>
<evidence type="ECO:0000256" key="29">
    <source>
        <dbReference type="ARBA" id="ARBA00048876"/>
    </source>
</evidence>
<dbReference type="EC" id="2.7.1.94" evidence="23"/>
<evidence type="ECO:0000256" key="21">
    <source>
        <dbReference type="ARBA" id="ARBA00025749"/>
    </source>
</evidence>
<evidence type="ECO:0000256" key="18">
    <source>
        <dbReference type="ARBA" id="ARBA00024512"/>
    </source>
</evidence>
<name>A0A8S3TDP1_MYTED</name>
<comment type="catalytic activity">
    <reaction evidence="16">
        <text>1-(5Z,8Z,11Z,14Z-eicosatetraenoyl)-sn-glycerol + ATP = 1-(5Z,8Z,11Z,14Z-eicosatetraenoyl)-sn-glycero-3-phosphate + ADP + H(+)</text>
        <dbReference type="Rhea" id="RHEA:43328"/>
        <dbReference type="ChEBI" id="CHEBI:15378"/>
        <dbReference type="ChEBI" id="CHEBI:30616"/>
        <dbReference type="ChEBI" id="CHEBI:34071"/>
        <dbReference type="ChEBI" id="CHEBI:74938"/>
        <dbReference type="ChEBI" id="CHEBI:456216"/>
    </reaction>
    <physiologicalReaction direction="left-to-right" evidence="16">
        <dbReference type="Rhea" id="RHEA:43329"/>
    </physiologicalReaction>
</comment>
<evidence type="ECO:0000256" key="20">
    <source>
        <dbReference type="ARBA" id="ARBA00024636"/>
    </source>
</evidence>
<comment type="catalytic activity">
    <reaction evidence="18">
        <text>a 1-acyl-sn-glycerol + ATP = a 1-acyl-sn-glycero-3-phosphate + ADP + H(+)</text>
        <dbReference type="Rhea" id="RHEA:33747"/>
        <dbReference type="ChEBI" id="CHEBI:15378"/>
        <dbReference type="ChEBI" id="CHEBI:30616"/>
        <dbReference type="ChEBI" id="CHEBI:57970"/>
        <dbReference type="ChEBI" id="CHEBI:64683"/>
        <dbReference type="ChEBI" id="CHEBI:456216"/>
    </reaction>
    <physiologicalReaction direction="left-to-right" evidence="18">
        <dbReference type="Rhea" id="RHEA:33748"/>
    </physiologicalReaction>
</comment>
<comment type="catalytic activity">
    <reaction evidence="29">
        <text>N-(hexanoyl)sphing-4-enine + ATP = N-hexanoylsphing-4-enine 1-phosphate + ADP + H(+)</text>
        <dbReference type="Rhea" id="RHEA:43312"/>
        <dbReference type="ChEBI" id="CHEBI:15378"/>
        <dbReference type="ChEBI" id="CHEBI:30616"/>
        <dbReference type="ChEBI" id="CHEBI:63867"/>
        <dbReference type="ChEBI" id="CHEBI:82959"/>
        <dbReference type="ChEBI" id="CHEBI:456216"/>
    </reaction>
    <physiologicalReaction direction="left-to-right" evidence="29">
        <dbReference type="Rhea" id="RHEA:43313"/>
    </physiologicalReaction>
</comment>
<keyword evidence="13" id="KW-0472">Membrane</keyword>
<evidence type="ECO:0000256" key="13">
    <source>
        <dbReference type="ARBA" id="ARBA00023136"/>
    </source>
</evidence>
<comment type="catalytic activity">
    <reaction evidence="17">
        <text>1-(9Z-octadecenoyl)-sn-glycerol + ATP = 1-(9Z-octadecenoyl)-sn-glycero-3-phosphate + ADP + H(+)</text>
        <dbReference type="Rhea" id="RHEA:41079"/>
        <dbReference type="ChEBI" id="CHEBI:15378"/>
        <dbReference type="ChEBI" id="CHEBI:30616"/>
        <dbReference type="ChEBI" id="CHEBI:74544"/>
        <dbReference type="ChEBI" id="CHEBI:75757"/>
        <dbReference type="ChEBI" id="CHEBI:456216"/>
    </reaction>
    <physiologicalReaction direction="left-to-right" evidence="17">
        <dbReference type="Rhea" id="RHEA:41080"/>
    </physiologicalReaction>
</comment>
<evidence type="ECO:0000256" key="17">
    <source>
        <dbReference type="ARBA" id="ARBA00024505"/>
    </source>
</evidence>
<dbReference type="InterPro" id="IPR016064">
    <property type="entry name" value="NAD/diacylglycerol_kinase_sf"/>
</dbReference>
<evidence type="ECO:0000256" key="15">
    <source>
        <dbReference type="ARBA" id="ARBA00023411"/>
    </source>
</evidence>
<dbReference type="PANTHER" id="PTHR12358:SF31">
    <property type="entry name" value="ACYLGLYCEROL KINASE, MITOCHONDRIAL"/>
    <property type="match status" value="1"/>
</dbReference>
<keyword evidence="11" id="KW-0443">Lipid metabolism</keyword>
<evidence type="ECO:0000256" key="8">
    <source>
        <dbReference type="ARBA" id="ARBA00022777"/>
    </source>
</evidence>
<comment type="subcellular location">
    <subcellularLocation>
        <location evidence="3">Mitochondrion inner membrane</location>
        <topology evidence="3">Peripheral membrane protein</topology>
    </subcellularLocation>
    <subcellularLocation>
        <location evidence="2">Mitochondrion intermembrane space</location>
    </subcellularLocation>
</comment>
<comment type="pathway">
    <text evidence="4">Lipid metabolism; glycerolipid metabolism.</text>
</comment>
<evidence type="ECO:0000256" key="11">
    <source>
        <dbReference type="ARBA" id="ARBA00023098"/>
    </source>
</evidence>
<accession>A0A8S3TDP1</accession>
<evidence type="ECO:0000259" key="30">
    <source>
        <dbReference type="PROSITE" id="PS50146"/>
    </source>
</evidence>
<comment type="catalytic activity">
    <reaction evidence="26">
        <text>a 2-acylglycerol + ATP = a 2-acyl-sn-glycerol 3-phosphate + ADP + H(+)</text>
        <dbReference type="Rhea" id="RHEA:39847"/>
        <dbReference type="ChEBI" id="CHEBI:15378"/>
        <dbReference type="ChEBI" id="CHEBI:17389"/>
        <dbReference type="ChEBI" id="CHEBI:30616"/>
        <dbReference type="ChEBI" id="CHEBI:64982"/>
        <dbReference type="ChEBI" id="CHEBI:456216"/>
    </reaction>
    <physiologicalReaction direction="left-to-right" evidence="26">
        <dbReference type="Rhea" id="RHEA:39848"/>
    </physiologicalReaction>
</comment>
<comment type="catalytic activity">
    <reaction evidence="28">
        <text>a monoacylglycerol + ATP = a monoacyl-sn-glycero-3-phosphate + ADP + H(+)</text>
        <dbReference type="Rhea" id="RHEA:19293"/>
        <dbReference type="ChEBI" id="CHEBI:15378"/>
        <dbReference type="ChEBI" id="CHEBI:17408"/>
        <dbReference type="ChEBI" id="CHEBI:30616"/>
        <dbReference type="ChEBI" id="CHEBI:77589"/>
        <dbReference type="ChEBI" id="CHEBI:456216"/>
        <dbReference type="EC" id="2.7.1.94"/>
    </reaction>
    <physiologicalReaction direction="left-to-right" evidence="28">
        <dbReference type="Rhea" id="RHEA:19294"/>
    </physiologicalReaction>
</comment>
<comment type="catalytic activity">
    <reaction evidence="20">
        <text>1-hexadecanoyl-sn-glycerol + ATP = 1-hexadecanoyl-sn-glycero-3-phosphate + ADP + H(+)</text>
        <dbReference type="Rhea" id="RHEA:43308"/>
        <dbReference type="ChEBI" id="CHEBI:15378"/>
        <dbReference type="ChEBI" id="CHEBI:30616"/>
        <dbReference type="ChEBI" id="CHEBI:57518"/>
        <dbReference type="ChEBI" id="CHEBI:75542"/>
        <dbReference type="ChEBI" id="CHEBI:456216"/>
    </reaction>
    <physiologicalReaction direction="left-to-right" evidence="20">
        <dbReference type="Rhea" id="RHEA:43309"/>
    </physiologicalReaction>
</comment>
<evidence type="ECO:0000256" key="1">
    <source>
        <dbReference type="ARBA" id="ARBA00001946"/>
    </source>
</evidence>
<dbReference type="InterPro" id="IPR001206">
    <property type="entry name" value="Diacylglycerol_kinase_cat_dom"/>
</dbReference>
<dbReference type="OrthoDB" id="9979394at2759"/>
<evidence type="ECO:0000256" key="22">
    <source>
        <dbReference type="ARBA" id="ARBA00026096"/>
    </source>
</evidence>
<dbReference type="EC" id="2.7.1.107" evidence="5"/>
<proteinExistence type="inferred from homology"/>
<organism evidence="31 32">
    <name type="scientific">Mytilus edulis</name>
    <name type="common">Blue mussel</name>
    <dbReference type="NCBI Taxonomy" id="6550"/>
    <lineage>
        <taxon>Eukaryota</taxon>
        <taxon>Metazoa</taxon>
        <taxon>Spiralia</taxon>
        <taxon>Lophotrochozoa</taxon>
        <taxon>Mollusca</taxon>
        <taxon>Bivalvia</taxon>
        <taxon>Autobranchia</taxon>
        <taxon>Pteriomorphia</taxon>
        <taxon>Mytilida</taxon>
        <taxon>Mytiloidea</taxon>
        <taxon>Mytilidae</taxon>
        <taxon>Mytilinae</taxon>
        <taxon>Mytilus</taxon>
    </lineage>
</organism>
<evidence type="ECO:0000256" key="24">
    <source>
        <dbReference type="ARBA" id="ARBA00026142"/>
    </source>
</evidence>
<dbReference type="Pfam" id="PF19712">
    <property type="entry name" value="AGK_C"/>
    <property type="match status" value="1"/>
</dbReference>
<dbReference type="Gene3D" id="3.40.50.10330">
    <property type="entry name" value="Probable inorganic polyphosphate/atp-NAD kinase, domain 1"/>
    <property type="match status" value="1"/>
</dbReference>
<evidence type="ECO:0000256" key="19">
    <source>
        <dbReference type="ARBA" id="ARBA00024556"/>
    </source>
</evidence>
<dbReference type="GO" id="GO:0005743">
    <property type="term" value="C:mitochondrial inner membrane"/>
    <property type="evidence" value="ECO:0007669"/>
    <property type="project" value="UniProtKB-SubCell"/>
</dbReference>
<dbReference type="PANTHER" id="PTHR12358">
    <property type="entry name" value="SPHINGOSINE KINASE"/>
    <property type="match status" value="1"/>
</dbReference>
<evidence type="ECO:0000256" key="26">
    <source>
        <dbReference type="ARBA" id="ARBA00044480"/>
    </source>
</evidence>
<protein>
    <recommendedName>
        <fullName evidence="24">Acylglycerol kinase, mitochondrial</fullName>
        <ecNumber evidence="5">2.7.1.107</ecNumber>
        <ecNumber evidence="22">2.7.1.138</ecNumber>
        <ecNumber evidence="23">2.7.1.94</ecNumber>
    </recommendedName>
    <alternativeName>
        <fullName evidence="25">Multiple substrate lipid kinase</fullName>
    </alternativeName>
</protein>
<keyword evidence="8" id="KW-0418">Kinase</keyword>
<dbReference type="InterPro" id="IPR017438">
    <property type="entry name" value="ATP-NAD_kinase_N"/>
</dbReference>
<dbReference type="InterPro" id="IPR050187">
    <property type="entry name" value="Lipid_Phosphate_FormReg"/>
</dbReference>
<keyword evidence="10" id="KW-0067">ATP-binding</keyword>
<evidence type="ECO:0000256" key="7">
    <source>
        <dbReference type="ARBA" id="ARBA00022741"/>
    </source>
</evidence>
<evidence type="ECO:0000256" key="25">
    <source>
        <dbReference type="ARBA" id="ARBA00030553"/>
    </source>
</evidence>